<name>A0A6A6G5J1_9PEZI</name>
<feature type="region of interest" description="Disordered" evidence="1">
    <location>
        <begin position="1"/>
        <end position="37"/>
    </location>
</feature>
<reference evidence="3" key="1">
    <citation type="journal article" date="2020" name="Stud. Mycol.">
        <title>101 Dothideomycetes genomes: A test case for predicting lifestyles and emergence of pathogens.</title>
        <authorList>
            <person name="Haridas S."/>
            <person name="Albert R."/>
            <person name="Binder M."/>
            <person name="Bloem J."/>
            <person name="LaButti K."/>
            <person name="Salamov A."/>
            <person name="Andreopoulos B."/>
            <person name="Baker S."/>
            <person name="Barry K."/>
            <person name="Bills G."/>
            <person name="Bluhm B."/>
            <person name="Cannon C."/>
            <person name="Castanera R."/>
            <person name="Culley D."/>
            <person name="Daum C."/>
            <person name="Ezra D."/>
            <person name="Gonzalez J."/>
            <person name="Henrissat B."/>
            <person name="Kuo A."/>
            <person name="Liang C."/>
            <person name="Lipzen A."/>
            <person name="Lutzoni F."/>
            <person name="Magnuson J."/>
            <person name="Mondo S."/>
            <person name="Nolan M."/>
            <person name="Ohm R."/>
            <person name="Pangilinan J."/>
            <person name="Park H.-J."/>
            <person name="Ramirez L."/>
            <person name="Alfaro M."/>
            <person name="Sun H."/>
            <person name="Tritt A."/>
            <person name="Yoshinaga Y."/>
            <person name="Zwiers L.-H."/>
            <person name="Turgeon B."/>
            <person name="Goodwin S."/>
            <person name="Spatafora J."/>
            <person name="Crous P."/>
            <person name="Grigoriev I."/>
        </authorList>
    </citation>
    <scope>NUCLEOTIDE SEQUENCE [LARGE SCALE GENOMIC DNA]</scope>
    <source>
        <strain evidence="3">CECT 20119</strain>
    </source>
</reference>
<keyword evidence="3" id="KW-1185">Reference proteome</keyword>
<dbReference type="Proteomes" id="UP000799538">
    <property type="component" value="Unassembled WGS sequence"/>
</dbReference>
<protein>
    <submittedName>
        <fullName evidence="2">Uncharacterized protein</fullName>
    </submittedName>
</protein>
<accession>A0A6A6G5J1</accession>
<gene>
    <name evidence="2" type="ORF">BDZ85DRAFT_266085</name>
</gene>
<evidence type="ECO:0000256" key="1">
    <source>
        <dbReference type="SAM" id="MobiDB-lite"/>
    </source>
</evidence>
<organism evidence="2 3">
    <name type="scientific">Elsinoe ampelina</name>
    <dbReference type="NCBI Taxonomy" id="302913"/>
    <lineage>
        <taxon>Eukaryota</taxon>
        <taxon>Fungi</taxon>
        <taxon>Dikarya</taxon>
        <taxon>Ascomycota</taxon>
        <taxon>Pezizomycotina</taxon>
        <taxon>Dothideomycetes</taxon>
        <taxon>Dothideomycetidae</taxon>
        <taxon>Myriangiales</taxon>
        <taxon>Elsinoaceae</taxon>
        <taxon>Elsinoe</taxon>
    </lineage>
</organism>
<dbReference type="EMBL" id="ML992511">
    <property type="protein sequence ID" value="KAF2220972.1"/>
    <property type="molecule type" value="Genomic_DNA"/>
</dbReference>
<evidence type="ECO:0000313" key="3">
    <source>
        <dbReference type="Proteomes" id="UP000799538"/>
    </source>
</evidence>
<dbReference type="AlphaFoldDB" id="A0A6A6G5J1"/>
<feature type="compositionally biased region" description="Polar residues" evidence="1">
    <location>
        <begin position="1"/>
        <end position="18"/>
    </location>
</feature>
<evidence type="ECO:0000313" key="2">
    <source>
        <dbReference type="EMBL" id="KAF2220972.1"/>
    </source>
</evidence>
<proteinExistence type="predicted"/>
<sequence length="70" mass="7899">MNCPTSGSPHIRTTTNCQPHHPSRLTPPPKPPATLYRPLHRSVPETREPHPFHKARCGDCAVTQLYPQPR</sequence>